<organism evidence="11 12">
    <name type="scientific">Petrolisthes cinctipes</name>
    <name type="common">Flat porcelain crab</name>
    <dbReference type="NCBI Taxonomy" id="88211"/>
    <lineage>
        <taxon>Eukaryota</taxon>
        <taxon>Metazoa</taxon>
        <taxon>Ecdysozoa</taxon>
        <taxon>Arthropoda</taxon>
        <taxon>Crustacea</taxon>
        <taxon>Multicrustacea</taxon>
        <taxon>Malacostraca</taxon>
        <taxon>Eumalacostraca</taxon>
        <taxon>Eucarida</taxon>
        <taxon>Decapoda</taxon>
        <taxon>Pleocyemata</taxon>
        <taxon>Anomura</taxon>
        <taxon>Galatheoidea</taxon>
        <taxon>Porcellanidae</taxon>
        <taxon>Petrolisthes</taxon>
    </lineage>
</organism>
<evidence type="ECO:0000256" key="1">
    <source>
        <dbReference type="ARBA" id="ARBA00004323"/>
    </source>
</evidence>
<dbReference type="InterPro" id="IPR018011">
    <property type="entry name" value="Carb_sulfotrans_8-10"/>
</dbReference>
<dbReference type="GO" id="GO:0008146">
    <property type="term" value="F:sulfotransferase activity"/>
    <property type="evidence" value="ECO:0007669"/>
    <property type="project" value="InterPro"/>
</dbReference>
<dbReference type="Pfam" id="PF03567">
    <property type="entry name" value="Sulfotransfer_2"/>
    <property type="match status" value="1"/>
</dbReference>
<keyword evidence="4" id="KW-0812">Transmembrane</keyword>
<dbReference type="AlphaFoldDB" id="A0AAE1GFS0"/>
<dbReference type="GO" id="GO:0016051">
    <property type="term" value="P:carbohydrate biosynthetic process"/>
    <property type="evidence" value="ECO:0007669"/>
    <property type="project" value="InterPro"/>
</dbReference>
<evidence type="ECO:0000256" key="7">
    <source>
        <dbReference type="ARBA" id="ARBA00023136"/>
    </source>
</evidence>
<evidence type="ECO:0000313" key="11">
    <source>
        <dbReference type="EMBL" id="KAK3892378.1"/>
    </source>
</evidence>
<reference evidence="11" key="1">
    <citation type="submission" date="2023-10" db="EMBL/GenBank/DDBJ databases">
        <title>Genome assemblies of two species of porcelain crab, Petrolisthes cinctipes and Petrolisthes manimaculis (Anomura: Porcellanidae).</title>
        <authorList>
            <person name="Angst P."/>
        </authorList>
    </citation>
    <scope>NUCLEOTIDE SEQUENCE</scope>
    <source>
        <strain evidence="11">PB745_01</strain>
        <tissue evidence="11">Gill</tissue>
    </source>
</reference>
<gene>
    <name evidence="11" type="ORF">Pcinc_003748</name>
</gene>
<evidence type="ECO:0000256" key="3">
    <source>
        <dbReference type="ARBA" id="ARBA00022679"/>
    </source>
</evidence>
<keyword evidence="12" id="KW-1185">Reference proteome</keyword>
<comment type="similarity">
    <text evidence="2 9">Belongs to the sulfotransferase 2 family.</text>
</comment>
<sequence>MQNQIFFTPTGRQYLYETSVDQTDGCRAVARGSCCSPKEPGGGKQRGGAVVITPRGTRDNADSRLRHLLSINQSINLLTLRDRVHDHHGLLLLGHPRYEDMREELLRSYRKVMLARRPDHRLVSTFRDKLEHRTGQERVDFHAYLSWKIKEKFGHVSAQLTFQDFVSYIVQQGEQEEVLLDPHWRSLYQMCNPCVINYDFIGKFECLAEDVSYAFKMMKEEEDEEEDDFLFSSRAPATTQSLAHTYLSQLTPHQRLDILSKYLLDYLIFDYSLL</sequence>
<keyword evidence="5" id="KW-1133">Transmembrane helix</keyword>
<protein>
    <recommendedName>
        <fullName evidence="9">Carbohydrate sulfotransferase</fullName>
        <ecNumber evidence="9">2.8.2.-</ecNumber>
    </recommendedName>
</protein>
<evidence type="ECO:0000256" key="5">
    <source>
        <dbReference type="ARBA" id="ARBA00022989"/>
    </source>
</evidence>
<dbReference type="GO" id="GO:0030166">
    <property type="term" value="P:proteoglycan biosynthetic process"/>
    <property type="evidence" value="ECO:0007669"/>
    <property type="project" value="TreeGrafter"/>
</dbReference>
<dbReference type="EC" id="2.8.2.-" evidence="9"/>
<dbReference type="InterPro" id="IPR005331">
    <property type="entry name" value="Sulfotransferase"/>
</dbReference>
<dbReference type="PANTHER" id="PTHR12137">
    <property type="entry name" value="CARBOHYDRATE SULFOTRANSFERASE"/>
    <property type="match status" value="1"/>
</dbReference>
<comment type="subcellular location">
    <subcellularLocation>
        <location evidence="1 9">Golgi apparatus membrane</location>
        <topology evidence="1 9">Single-pass type II membrane protein</topology>
    </subcellularLocation>
</comment>
<evidence type="ECO:0000256" key="9">
    <source>
        <dbReference type="RuleBase" id="RU364020"/>
    </source>
</evidence>
<comment type="caution">
    <text evidence="11">The sequence shown here is derived from an EMBL/GenBank/DDBJ whole genome shotgun (WGS) entry which is preliminary data.</text>
</comment>
<evidence type="ECO:0000256" key="8">
    <source>
        <dbReference type="ARBA" id="ARBA00023180"/>
    </source>
</evidence>
<dbReference type="Proteomes" id="UP001286313">
    <property type="component" value="Unassembled WGS sequence"/>
</dbReference>
<keyword evidence="9" id="KW-0735">Signal-anchor</keyword>
<evidence type="ECO:0000313" key="12">
    <source>
        <dbReference type="Proteomes" id="UP001286313"/>
    </source>
</evidence>
<keyword evidence="3 9" id="KW-0808">Transferase</keyword>
<keyword evidence="6 9" id="KW-0333">Golgi apparatus</keyword>
<evidence type="ECO:0000256" key="4">
    <source>
        <dbReference type="ARBA" id="ARBA00022692"/>
    </source>
</evidence>
<keyword evidence="9" id="KW-0119">Carbohydrate metabolism</keyword>
<dbReference type="GO" id="GO:0000139">
    <property type="term" value="C:Golgi membrane"/>
    <property type="evidence" value="ECO:0007669"/>
    <property type="project" value="UniProtKB-SubCell"/>
</dbReference>
<evidence type="ECO:0000256" key="6">
    <source>
        <dbReference type="ARBA" id="ARBA00023034"/>
    </source>
</evidence>
<keyword evidence="7" id="KW-0472">Membrane</keyword>
<feature type="region of interest" description="Disordered" evidence="10">
    <location>
        <begin position="36"/>
        <end position="56"/>
    </location>
</feature>
<keyword evidence="8 9" id="KW-0325">Glycoprotein</keyword>
<evidence type="ECO:0000256" key="10">
    <source>
        <dbReference type="SAM" id="MobiDB-lite"/>
    </source>
</evidence>
<proteinExistence type="inferred from homology"/>
<dbReference type="EMBL" id="JAWQEG010000261">
    <property type="protein sequence ID" value="KAK3892378.1"/>
    <property type="molecule type" value="Genomic_DNA"/>
</dbReference>
<name>A0AAE1GFS0_PETCI</name>
<evidence type="ECO:0000256" key="2">
    <source>
        <dbReference type="ARBA" id="ARBA00006339"/>
    </source>
</evidence>
<accession>A0AAE1GFS0</accession>
<dbReference type="PANTHER" id="PTHR12137:SF15">
    <property type="entry name" value="CARBOHYDRATE SULFOTRANSFERASE"/>
    <property type="match status" value="1"/>
</dbReference>